<feature type="transmembrane region" description="Helical" evidence="1">
    <location>
        <begin position="657"/>
        <end position="676"/>
    </location>
</feature>
<dbReference type="PATRIC" id="fig|1217649.3.peg.460"/>
<feature type="transmembrane region" description="Helical" evidence="1">
    <location>
        <begin position="872"/>
        <end position="890"/>
    </location>
</feature>
<sequence length="958" mass="107484">MYKKDKQGIIIVLTALTMLLATSVAFNWHATVIAAAIGLTVVIVHTLSEIHQRLRLLEQAAPSYFAQSTGIGTQKILIYSSALIALFAYANTWMWLAGGALLVLMLCLIQTMSVFQTRLLHLEQYAVSRPENISTQQVTDPLTIETHTDLAERVEMPSSRMNQHPAWMQADHQQPIQNQQPENNSEYQVHQPVKQPAWWQPAIDWMIHGNPILRVAVAVLMVGVILLLRFASEHWQLSLGVKLSFIASAGIITTVAGYLLQKKNRLFAVALQGVGLAIVFLTLTFSHHFEVIASLTTASILFVILLLATVYLSLKQQALYLAILALTMAYLAPLVIPHTHPDVIFLFGYYFVINLAVVVVNFIQPWKILHQIAFFATMFIGGATITIYAETQQFNTLDLILWLHIALFIWLSIRYSQLMLKAQNQDARVDSEIKSESKSLEPILDVGLIFSVPVLGFSLHAYLMHNSTLALTLGAVGLAIVYISLNIWIKRQHPQLSILAKSFFILAMVFTALIFPLAKGAHWTSVGWVIQGTALIVWGVTERYRLSRYIGVALVLLSSIALLFQVWSNEHFPILSTVIFALAQFISSFYLLHYQEVEKYFSARMLSGIFLVLGMYAGTIAGVEYMQWQQHGLSPYIAIAVVLLGLFRLAVHFKSRLQWVSVQLILISGLLFLVYAESFDINVYANMAWPNMLTQASFAIATVVLALILLNQKVDTSKWHLTLWSVLVWLCLASIGLAIFPIMPVLSLALVPILYSIWLLKTGRTTLLHQLPVWGFSLFWLVLVSFDPYSSEQYYFITLLNFTDIASLLVFLGLIWIVYHHDFSTEQSVEWGFKVSTILIGLLVLSSIVVRAMHHYFGTPLWGVEIWSNGDVQLSLTLLWVVLAFILMTFSSRRHIRQVWFVGAALLGIVVSKLLLLDLSQSGTLTRVISFIGSGAIMLVIAYLAPLPPSIDEKSEES</sequence>
<dbReference type="AlphaFoldDB" id="N9FTM5"/>
<feature type="transmembrane region" description="Helical" evidence="1">
    <location>
        <begin position="395"/>
        <end position="413"/>
    </location>
</feature>
<feature type="transmembrane region" description="Helical" evidence="1">
    <location>
        <begin position="772"/>
        <end position="789"/>
    </location>
</feature>
<feature type="transmembrane region" description="Helical" evidence="1">
    <location>
        <begin position="212"/>
        <end position="231"/>
    </location>
</feature>
<comment type="caution">
    <text evidence="2">The sequence shown here is derived from an EMBL/GenBank/DDBJ whole genome shotgun (WGS) entry which is preliminary data.</text>
</comment>
<protein>
    <recommendedName>
        <fullName evidence="4">DUF2339 domain-containing protein</fullName>
    </recommendedName>
</protein>
<evidence type="ECO:0008006" key="4">
    <source>
        <dbReference type="Google" id="ProtNLM"/>
    </source>
</evidence>
<dbReference type="EMBL" id="APQK01000002">
    <property type="protein sequence ID" value="ENW08306.1"/>
    <property type="molecule type" value="Genomic_DNA"/>
</dbReference>
<feature type="transmembrane region" description="Helical" evidence="1">
    <location>
        <begin position="496"/>
        <end position="515"/>
    </location>
</feature>
<feature type="transmembrane region" description="Helical" evidence="1">
    <location>
        <begin position="237"/>
        <end position="259"/>
    </location>
</feature>
<feature type="transmembrane region" description="Helical" evidence="1">
    <location>
        <begin position="319"/>
        <end position="337"/>
    </location>
</feature>
<keyword evidence="1" id="KW-0472">Membrane</keyword>
<feature type="transmembrane region" description="Helical" evidence="1">
    <location>
        <begin position="343"/>
        <end position="363"/>
    </location>
</feature>
<feature type="transmembrane region" description="Helical" evidence="1">
    <location>
        <begin position="7"/>
        <end position="26"/>
    </location>
</feature>
<feature type="transmembrane region" description="Helical" evidence="1">
    <location>
        <begin position="831"/>
        <end position="852"/>
    </location>
</feature>
<feature type="transmembrane region" description="Helical" evidence="1">
    <location>
        <begin position="372"/>
        <end position="389"/>
    </location>
</feature>
<proteinExistence type="predicted"/>
<feature type="transmembrane region" description="Helical" evidence="1">
    <location>
        <begin position="291"/>
        <end position="312"/>
    </location>
</feature>
<keyword evidence="1" id="KW-0812">Transmembrane</keyword>
<feature type="transmembrane region" description="Helical" evidence="1">
    <location>
        <begin position="633"/>
        <end position="650"/>
    </location>
</feature>
<feature type="transmembrane region" description="Helical" evidence="1">
    <location>
        <begin position="899"/>
        <end position="916"/>
    </location>
</feature>
<evidence type="ECO:0000313" key="3">
    <source>
        <dbReference type="Proteomes" id="UP000018417"/>
    </source>
</evidence>
<evidence type="ECO:0000256" key="1">
    <source>
        <dbReference type="SAM" id="Phobius"/>
    </source>
</evidence>
<feature type="transmembrane region" description="Helical" evidence="1">
    <location>
        <begin position="521"/>
        <end position="540"/>
    </location>
</feature>
<feature type="transmembrane region" description="Helical" evidence="1">
    <location>
        <begin position="469"/>
        <end position="489"/>
    </location>
</feature>
<name>N9FTM5_9GAMM</name>
<keyword evidence="1" id="KW-1133">Transmembrane helix</keyword>
<feature type="transmembrane region" description="Helical" evidence="1">
    <location>
        <begin position="95"/>
        <end position="115"/>
    </location>
</feature>
<gene>
    <name evidence="2" type="ORF">F934_00481</name>
</gene>
<dbReference type="RefSeq" id="WP_005051713.1">
    <property type="nucleotide sequence ID" value="NZ_KB849757.1"/>
</dbReference>
<dbReference type="HOGENOM" id="CLU_013443_0_0_6"/>
<feature type="transmembrane region" description="Helical" evidence="1">
    <location>
        <begin position="795"/>
        <end position="819"/>
    </location>
</feature>
<organism evidence="2 3">
    <name type="scientific">Acinetobacter beijerinckii ANC 3835</name>
    <dbReference type="NCBI Taxonomy" id="1217649"/>
    <lineage>
        <taxon>Bacteria</taxon>
        <taxon>Pseudomonadati</taxon>
        <taxon>Pseudomonadota</taxon>
        <taxon>Gammaproteobacteria</taxon>
        <taxon>Moraxellales</taxon>
        <taxon>Moraxellaceae</taxon>
        <taxon>Acinetobacter</taxon>
    </lineage>
</organism>
<feature type="transmembrane region" description="Helical" evidence="1">
    <location>
        <begin position="71"/>
        <end position="89"/>
    </location>
</feature>
<accession>N9FTM5</accession>
<feature type="transmembrane region" description="Helical" evidence="1">
    <location>
        <begin position="32"/>
        <end position="50"/>
    </location>
</feature>
<feature type="transmembrane region" description="Helical" evidence="1">
    <location>
        <begin position="605"/>
        <end position="627"/>
    </location>
</feature>
<dbReference type="OrthoDB" id="207428at2"/>
<feature type="transmembrane region" description="Helical" evidence="1">
    <location>
        <begin position="574"/>
        <end position="593"/>
    </location>
</feature>
<evidence type="ECO:0000313" key="2">
    <source>
        <dbReference type="EMBL" id="ENW08306.1"/>
    </source>
</evidence>
<reference evidence="2 3" key="1">
    <citation type="submission" date="2013-02" db="EMBL/GenBank/DDBJ databases">
        <title>The Genome Sequence of Acinetobacter beijerinckii ANC 3835.</title>
        <authorList>
            <consortium name="The Broad Institute Genome Sequencing Platform"/>
            <consortium name="The Broad Institute Genome Sequencing Center for Infectious Disease"/>
            <person name="Cerqueira G."/>
            <person name="Feldgarden M."/>
            <person name="Courvalin P."/>
            <person name="Perichon B."/>
            <person name="Grillot-Courvalin C."/>
            <person name="Clermont D."/>
            <person name="Rocha E."/>
            <person name="Yoon E.-J."/>
            <person name="Nemec A."/>
            <person name="Walker B."/>
            <person name="Young S.K."/>
            <person name="Zeng Q."/>
            <person name="Gargeya S."/>
            <person name="Fitzgerald M."/>
            <person name="Haas B."/>
            <person name="Abouelleil A."/>
            <person name="Alvarado L."/>
            <person name="Arachchi H.M."/>
            <person name="Berlin A.M."/>
            <person name="Chapman S.B."/>
            <person name="Dewar J."/>
            <person name="Goldberg J."/>
            <person name="Griggs A."/>
            <person name="Gujja S."/>
            <person name="Hansen M."/>
            <person name="Howarth C."/>
            <person name="Imamovic A."/>
            <person name="Larimer J."/>
            <person name="McCowan C."/>
            <person name="Murphy C."/>
            <person name="Neiman D."/>
            <person name="Pearson M."/>
            <person name="Priest M."/>
            <person name="Roberts A."/>
            <person name="Saif S."/>
            <person name="Shea T."/>
            <person name="Sisk P."/>
            <person name="Sykes S."/>
            <person name="Wortman J."/>
            <person name="Nusbaum C."/>
            <person name="Birren B."/>
        </authorList>
    </citation>
    <scope>NUCLEOTIDE SEQUENCE [LARGE SCALE GENOMIC DNA]</scope>
    <source>
        <strain evidence="2 3">ANC 3835</strain>
    </source>
</reference>
<feature type="transmembrane region" description="Helical" evidence="1">
    <location>
        <begin position="688"/>
        <end position="709"/>
    </location>
</feature>
<feature type="transmembrane region" description="Helical" evidence="1">
    <location>
        <begin position="721"/>
        <end position="739"/>
    </location>
</feature>
<feature type="transmembrane region" description="Helical" evidence="1">
    <location>
        <begin position="745"/>
        <end position="760"/>
    </location>
</feature>
<feature type="transmembrane region" description="Helical" evidence="1">
    <location>
        <begin position="928"/>
        <end position="945"/>
    </location>
</feature>
<feature type="transmembrane region" description="Helical" evidence="1">
    <location>
        <begin position="549"/>
        <end position="568"/>
    </location>
</feature>
<dbReference type="PANTHER" id="PTHR38434">
    <property type="entry name" value="BLL2549 PROTEIN"/>
    <property type="match status" value="1"/>
</dbReference>
<feature type="transmembrane region" description="Helical" evidence="1">
    <location>
        <begin position="443"/>
        <end position="463"/>
    </location>
</feature>
<dbReference type="Pfam" id="PF10101">
    <property type="entry name" value="DUF2339"/>
    <property type="match status" value="1"/>
</dbReference>
<dbReference type="Proteomes" id="UP000018417">
    <property type="component" value="Unassembled WGS sequence"/>
</dbReference>
<feature type="transmembrane region" description="Helical" evidence="1">
    <location>
        <begin position="266"/>
        <end position="285"/>
    </location>
</feature>
<dbReference type="PANTHER" id="PTHR38434:SF1">
    <property type="entry name" value="BLL2549 PROTEIN"/>
    <property type="match status" value="1"/>
</dbReference>
<dbReference type="InterPro" id="IPR019286">
    <property type="entry name" value="DUF2339_TM"/>
</dbReference>